<dbReference type="InterPro" id="IPR036291">
    <property type="entry name" value="NAD(P)-bd_dom_sf"/>
</dbReference>
<dbReference type="Gene3D" id="3.40.50.720">
    <property type="entry name" value="NAD(P)-binding Rossmann-like Domain"/>
    <property type="match status" value="1"/>
</dbReference>
<dbReference type="InterPro" id="IPR006367">
    <property type="entry name" value="Sirohaem_synthase_N"/>
</dbReference>
<proteinExistence type="predicted"/>
<comment type="catalytic activity">
    <reaction evidence="6">
        <text>precorrin-2 + NAD(+) = sirohydrochlorin + NADH + 2 H(+)</text>
        <dbReference type="Rhea" id="RHEA:15613"/>
        <dbReference type="ChEBI" id="CHEBI:15378"/>
        <dbReference type="ChEBI" id="CHEBI:57540"/>
        <dbReference type="ChEBI" id="CHEBI:57945"/>
        <dbReference type="ChEBI" id="CHEBI:58351"/>
        <dbReference type="ChEBI" id="CHEBI:58827"/>
        <dbReference type="EC" id="1.3.1.76"/>
    </reaction>
</comment>
<organism evidence="8 9">
    <name type="scientific">Desulforamulus aquiferis</name>
    <dbReference type="NCBI Taxonomy" id="1397668"/>
    <lineage>
        <taxon>Bacteria</taxon>
        <taxon>Bacillati</taxon>
        <taxon>Bacillota</taxon>
        <taxon>Clostridia</taxon>
        <taxon>Eubacteriales</taxon>
        <taxon>Peptococcaceae</taxon>
        <taxon>Desulforamulus</taxon>
    </lineage>
</organism>
<dbReference type="GO" id="GO:0043115">
    <property type="term" value="F:precorrin-2 dehydrogenase activity"/>
    <property type="evidence" value="ECO:0007669"/>
    <property type="project" value="UniProtKB-EC"/>
</dbReference>
<dbReference type="InterPro" id="IPR042518">
    <property type="entry name" value="SirC_C"/>
</dbReference>
<dbReference type="PANTHER" id="PTHR35330">
    <property type="entry name" value="SIROHEME BIOSYNTHESIS PROTEIN MET8"/>
    <property type="match status" value="1"/>
</dbReference>
<dbReference type="InterPro" id="IPR028161">
    <property type="entry name" value="Met8-like"/>
</dbReference>
<protein>
    <recommendedName>
        <fullName evidence="2">precorrin-2 dehydrogenase</fullName>
        <ecNumber evidence="2">1.3.1.76</ecNumber>
    </recommendedName>
</protein>
<keyword evidence="5" id="KW-0627">Porphyrin biosynthesis</keyword>
<dbReference type="Pfam" id="PF13241">
    <property type="entry name" value="NAD_binding_7"/>
    <property type="match status" value="1"/>
</dbReference>
<evidence type="ECO:0000313" key="9">
    <source>
        <dbReference type="Proteomes" id="UP001172911"/>
    </source>
</evidence>
<dbReference type="PANTHER" id="PTHR35330:SF1">
    <property type="entry name" value="SIROHEME BIOSYNTHESIS PROTEIN MET8"/>
    <property type="match status" value="1"/>
</dbReference>
<evidence type="ECO:0000256" key="3">
    <source>
        <dbReference type="ARBA" id="ARBA00023002"/>
    </source>
</evidence>
<dbReference type="RefSeq" id="WP_304540716.1">
    <property type="nucleotide sequence ID" value="NZ_JARPTC010000002.1"/>
</dbReference>
<keyword evidence="4" id="KW-0520">NAD</keyword>
<evidence type="ECO:0000256" key="5">
    <source>
        <dbReference type="ARBA" id="ARBA00023244"/>
    </source>
</evidence>
<accession>A0AAW7Z9N4</accession>
<dbReference type="Pfam" id="PF14824">
    <property type="entry name" value="Sirohm_synth_M"/>
    <property type="match status" value="1"/>
</dbReference>
<dbReference type="Gene3D" id="1.10.8.610">
    <property type="entry name" value="SirC, precorrin-2 dehydrogenase, C-terminal helical domain-like"/>
    <property type="match status" value="1"/>
</dbReference>
<comment type="caution">
    <text evidence="8">The sequence shown here is derived from an EMBL/GenBank/DDBJ whole genome shotgun (WGS) entry which is preliminary data.</text>
</comment>
<dbReference type="AlphaFoldDB" id="A0AAW7Z9N4"/>
<evidence type="ECO:0000313" key="8">
    <source>
        <dbReference type="EMBL" id="MDO7785983.1"/>
    </source>
</evidence>
<sequence>MSNLYPIFLDLGNKPCLVIGGGLVAERKLEALLACQANVILVSPRVTPHIKDWSEQGKLMLVRRNYQRKDLQGVCLVFAATDSQEVNNQISKDCVELNLPVNVVNDPDKGTFQVPSVVRRGKLTIAVSTGGSSPLLAAKIRRQLEVQYGQEYAEFIELLSDVRRQVLSNVDDIAQRKAIFNDLVESDILELLKMKKYDQVKERLEKCLLR</sequence>
<evidence type="ECO:0000256" key="2">
    <source>
        <dbReference type="ARBA" id="ARBA00012400"/>
    </source>
</evidence>
<evidence type="ECO:0000259" key="7">
    <source>
        <dbReference type="Pfam" id="PF14824"/>
    </source>
</evidence>
<evidence type="ECO:0000256" key="4">
    <source>
        <dbReference type="ARBA" id="ARBA00023027"/>
    </source>
</evidence>
<gene>
    <name evidence="8" type="ORF">P6N53_01920</name>
</gene>
<reference evidence="8" key="2">
    <citation type="submission" date="2023-03" db="EMBL/GenBank/DDBJ databases">
        <authorList>
            <person name="Zhang Z."/>
        </authorList>
    </citation>
    <scope>NUCLEOTIDE SEQUENCE</scope>
    <source>
        <strain evidence="8">DSA</strain>
    </source>
</reference>
<dbReference type="GO" id="GO:0019354">
    <property type="term" value="P:siroheme biosynthetic process"/>
    <property type="evidence" value="ECO:0007669"/>
    <property type="project" value="InterPro"/>
</dbReference>
<dbReference type="NCBIfam" id="TIGR01470">
    <property type="entry name" value="cysG_Nterm"/>
    <property type="match status" value="1"/>
</dbReference>
<keyword evidence="3" id="KW-0560">Oxidoreductase</keyword>
<dbReference type="Proteomes" id="UP001172911">
    <property type="component" value="Unassembled WGS sequence"/>
</dbReference>
<comment type="pathway">
    <text evidence="1">Porphyrin-containing compound metabolism; siroheme biosynthesis; sirohydrochlorin from precorrin-2: step 1/1.</text>
</comment>
<evidence type="ECO:0000256" key="6">
    <source>
        <dbReference type="ARBA" id="ARBA00047561"/>
    </source>
</evidence>
<feature type="domain" description="Siroheme synthase central" evidence="7">
    <location>
        <begin position="120"/>
        <end position="145"/>
    </location>
</feature>
<dbReference type="EMBL" id="JARPTC010000002">
    <property type="protein sequence ID" value="MDO7785983.1"/>
    <property type="molecule type" value="Genomic_DNA"/>
</dbReference>
<name>A0AAW7Z9N4_9FIRM</name>
<keyword evidence="9" id="KW-1185">Reference proteome</keyword>
<dbReference type="EC" id="1.3.1.76" evidence="2"/>
<dbReference type="SUPFAM" id="SSF51735">
    <property type="entry name" value="NAD(P)-binding Rossmann-fold domains"/>
    <property type="match status" value="1"/>
</dbReference>
<dbReference type="SUPFAM" id="SSF75615">
    <property type="entry name" value="Siroheme synthase middle domains-like"/>
    <property type="match status" value="1"/>
</dbReference>
<evidence type="ECO:0000256" key="1">
    <source>
        <dbReference type="ARBA" id="ARBA00005010"/>
    </source>
</evidence>
<reference evidence="8" key="1">
    <citation type="journal article" date="2023" name="J. Hazard. Mater.">
        <title>Anaerobic biodegradation of pyrene and benzo[a]pyrene by a new sulfate-reducing Desulforamulus aquiferis strain DSA.</title>
        <authorList>
            <person name="Zhang Z."/>
            <person name="Sun J."/>
            <person name="Gong X."/>
            <person name="Wang C."/>
            <person name="Wang H."/>
        </authorList>
    </citation>
    <scope>NUCLEOTIDE SEQUENCE</scope>
    <source>
        <strain evidence="8">DSA</strain>
    </source>
</reference>
<dbReference type="GO" id="GO:0004325">
    <property type="term" value="F:ferrochelatase activity"/>
    <property type="evidence" value="ECO:0007669"/>
    <property type="project" value="InterPro"/>
</dbReference>
<dbReference type="InterPro" id="IPR028281">
    <property type="entry name" value="Sirohaem_synthase_central"/>
</dbReference>